<dbReference type="Proteomes" id="UP000278756">
    <property type="component" value="Chromosome 1"/>
</dbReference>
<dbReference type="AlphaFoldDB" id="A0A3G9G3S3"/>
<feature type="transmembrane region" description="Helical" evidence="1">
    <location>
        <begin position="186"/>
        <end position="208"/>
    </location>
</feature>
<dbReference type="InterPro" id="IPR010331">
    <property type="entry name" value="ExoD"/>
</dbReference>
<evidence type="ECO:0000256" key="1">
    <source>
        <dbReference type="SAM" id="Phobius"/>
    </source>
</evidence>
<feature type="transmembrane region" description="Helical" evidence="1">
    <location>
        <begin position="162"/>
        <end position="179"/>
    </location>
</feature>
<dbReference type="EMBL" id="AP018827">
    <property type="protein sequence ID" value="BBF81397.1"/>
    <property type="molecule type" value="Genomic_DNA"/>
</dbReference>
<name>A0A3G9G3S3_9CAUL</name>
<reference evidence="3" key="1">
    <citation type="journal article" date="2017" name="Biotechnol. Biofuels">
        <title>Evaluation of environmental bacterial communities as a factor affecting the growth of duckweed Lemna minor.</title>
        <authorList>
            <person name="Ishizawa H."/>
            <person name="Kuroda M."/>
            <person name="Morikawa M."/>
            <person name="Ike M."/>
        </authorList>
    </citation>
    <scope>NUCLEOTIDE SEQUENCE [LARGE SCALE GENOMIC DNA]</scope>
    <source>
        <strain evidence="3">M6</strain>
    </source>
</reference>
<keyword evidence="1" id="KW-0812">Transmembrane</keyword>
<feature type="transmembrane region" description="Helical" evidence="1">
    <location>
        <begin position="133"/>
        <end position="156"/>
    </location>
</feature>
<sequence length="230" mass="24948">MLSLRLWRFAMPDATAPQHGIRASQLVDDLADSFGDAPTVTVGTLLKNLEGRGLGLLLIILALPICIPNIPGISTLFGLLLIGPSIQMLLGHKALWMPGFIKNWAFKGETLRGAFRACGVVLRKVEFLTRPRLIFLTRGVWLFYAGAQTLLMALILLLPMPGANVIPGIAVVLTGLGLLQRDGVCLLLSVPVAVGATAWVYFGARYVIDFALWVWDWGQDVINLAFSSAL</sequence>
<dbReference type="Pfam" id="PF06055">
    <property type="entry name" value="ExoD"/>
    <property type="match status" value="1"/>
</dbReference>
<proteinExistence type="predicted"/>
<gene>
    <name evidence="2" type="ORF">EM6_1995</name>
</gene>
<dbReference type="PIRSF" id="PIRSF033239">
    <property type="entry name" value="ExoD"/>
    <property type="match status" value="1"/>
</dbReference>
<keyword evidence="1" id="KW-0472">Membrane</keyword>
<evidence type="ECO:0000313" key="2">
    <source>
        <dbReference type="EMBL" id="BBF81397.1"/>
    </source>
</evidence>
<keyword evidence="1" id="KW-1133">Transmembrane helix</keyword>
<dbReference type="PANTHER" id="PTHR41795:SF1">
    <property type="entry name" value="EXOPOLYSACCHARIDE SYNTHESIS PROTEIN"/>
    <property type="match status" value="1"/>
</dbReference>
<organism evidence="2 3">
    <name type="scientific">Asticcacaulis excentricus</name>
    <dbReference type="NCBI Taxonomy" id="78587"/>
    <lineage>
        <taxon>Bacteria</taxon>
        <taxon>Pseudomonadati</taxon>
        <taxon>Pseudomonadota</taxon>
        <taxon>Alphaproteobacteria</taxon>
        <taxon>Caulobacterales</taxon>
        <taxon>Caulobacteraceae</taxon>
        <taxon>Asticcacaulis</taxon>
    </lineage>
</organism>
<accession>A0A3G9G3S3</accession>
<dbReference type="PANTHER" id="PTHR41795">
    <property type="entry name" value="EXOPOLYSACCHARIDE SYNTHESIS PROTEIN"/>
    <property type="match status" value="1"/>
</dbReference>
<protein>
    <submittedName>
        <fullName evidence="2">Exopolysaccharide synthesis protein ExoD-related protein</fullName>
    </submittedName>
</protein>
<feature type="transmembrane region" description="Helical" evidence="1">
    <location>
        <begin position="54"/>
        <end position="82"/>
    </location>
</feature>
<reference evidence="3" key="2">
    <citation type="journal article" date="2017" name="Plant Physiol. Biochem.">
        <title>Differential oxidative and antioxidative response of duckweed Lemna minor toward plant growth promoting/inhibiting bacteria.</title>
        <authorList>
            <person name="Ishizawa H."/>
            <person name="Kuroda M."/>
            <person name="Morikawa M."/>
            <person name="Ike M."/>
        </authorList>
    </citation>
    <scope>NUCLEOTIDE SEQUENCE [LARGE SCALE GENOMIC DNA]</scope>
    <source>
        <strain evidence="3">M6</strain>
    </source>
</reference>
<evidence type="ECO:0000313" key="3">
    <source>
        <dbReference type="Proteomes" id="UP000278756"/>
    </source>
</evidence>